<proteinExistence type="predicted"/>
<dbReference type="AlphaFoldDB" id="A0A395JMI0"/>
<reference evidence="2 3" key="1">
    <citation type="submission" date="2018-06" db="EMBL/GenBank/DDBJ databases">
        <title>Genomic Encyclopedia of Type Strains, Phase IV (KMG-IV): sequencing the most valuable type-strain genomes for metagenomic binning, comparative biology and taxonomic classification.</title>
        <authorList>
            <person name="Goeker M."/>
        </authorList>
    </citation>
    <scope>NUCLEOTIDE SEQUENCE [LARGE SCALE GENOMIC DNA]</scope>
    <source>
        <strain evidence="2 3">DSM 24032</strain>
    </source>
</reference>
<dbReference type="CDD" id="cd03196">
    <property type="entry name" value="GST_C_5"/>
    <property type="match status" value="1"/>
</dbReference>
<dbReference type="Pfam" id="PF13417">
    <property type="entry name" value="GST_N_3"/>
    <property type="match status" value="1"/>
</dbReference>
<evidence type="ECO:0000259" key="1">
    <source>
        <dbReference type="PROSITE" id="PS50404"/>
    </source>
</evidence>
<dbReference type="OrthoDB" id="9813092at2"/>
<dbReference type="InterPro" id="IPR036249">
    <property type="entry name" value="Thioredoxin-like_sf"/>
</dbReference>
<dbReference type="Pfam" id="PF13410">
    <property type="entry name" value="GST_C_2"/>
    <property type="match status" value="1"/>
</dbReference>
<dbReference type="PROSITE" id="PS50404">
    <property type="entry name" value="GST_NTER"/>
    <property type="match status" value="1"/>
</dbReference>
<dbReference type="GO" id="GO:0016740">
    <property type="term" value="F:transferase activity"/>
    <property type="evidence" value="ECO:0007669"/>
    <property type="project" value="UniProtKB-KW"/>
</dbReference>
<accession>A0A395JMI0</accession>
<keyword evidence="3" id="KW-1185">Reference proteome</keyword>
<dbReference type="SUPFAM" id="SSF52833">
    <property type="entry name" value="Thioredoxin-like"/>
    <property type="match status" value="1"/>
</dbReference>
<dbReference type="PANTHER" id="PTHR43968:SF6">
    <property type="entry name" value="GLUTATHIONE S-TRANSFERASE OMEGA"/>
    <property type="match status" value="1"/>
</dbReference>
<dbReference type="Gene3D" id="3.40.30.10">
    <property type="entry name" value="Glutaredoxin"/>
    <property type="match status" value="1"/>
</dbReference>
<dbReference type="Proteomes" id="UP000253083">
    <property type="component" value="Unassembled WGS sequence"/>
</dbReference>
<comment type="caution">
    <text evidence="2">The sequence shown here is derived from an EMBL/GenBank/DDBJ whole genome shotgun (WGS) entry which is preliminary data.</text>
</comment>
<organism evidence="2 3">
    <name type="scientific">Arenicella xantha</name>
    <dbReference type="NCBI Taxonomy" id="644221"/>
    <lineage>
        <taxon>Bacteria</taxon>
        <taxon>Pseudomonadati</taxon>
        <taxon>Pseudomonadota</taxon>
        <taxon>Gammaproteobacteria</taxon>
        <taxon>Arenicellales</taxon>
        <taxon>Arenicellaceae</taxon>
        <taxon>Arenicella</taxon>
    </lineage>
</organism>
<dbReference type="PANTHER" id="PTHR43968">
    <property type="match status" value="1"/>
</dbReference>
<dbReference type="InParanoid" id="A0A395JMI0"/>
<dbReference type="EMBL" id="QNRT01000004">
    <property type="protein sequence ID" value="RBP49114.1"/>
    <property type="molecule type" value="Genomic_DNA"/>
</dbReference>
<keyword evidence="2" id="KW-0808">Transferase</keyword>
<name>A0A395JMI0_9GAMM</name>
<feature type="domain" description="GST N-terminal" evidence="1">
    <location>
        <begin position="1"/>
        <end position="65"/>
    </location>
</feature>
<protein>
    <submittedName>
        <fullName evidence="2">Glutathione S-transferase</fullName>
    </submittedName>
</protein>
<dbReference type="InterPro" id="IPR004045">
    <property type="entry name" value="Glutathione_S-Trfase_N"/>
</dbReference>
<sequence length="196" mass="22768">MRARMAIKRAGLQCELREVMLKQKPDALLQASPKGTVPVLITSDCVIDESLEIMRFALVHGKADDWQLQELSHPLVQYNDGEFKHYLDRYKYFDRYPECSQSEYFAEAVKFLALLDSALIDDERAQPFLVSPQLSTIDLAVFPFVRQFAFVDKAAFDALPYVRLQLWLECLLSAEVFLSVMQKYPQWVEHREPIVF</sequence>
<dbReference type="InterPro" id="IPR036282">
    <property type="entry name" value="Glutathione-S-Trfase_C_sf"/>
</dbReference>
<evidence type="ECO:0000313" key="2">
    <source>
        <dbReference type="EMBL" id="RBP49114.1"/>
    </source>
</evidence>
<dbReference type="GO" id="GO:0005737">
    <property type="term" value="C:cytoplasm"/>
    <property type="evidence" value="ECO:0007669"/>
    <property type="project" value="TreeGrafter"/>
</dbReference>
<dbReference type="SUPFAM" id="SSF47616">
    <property type="entry name" value="GST C-terminal domain-like"/>
    <property type="match status" value="1"/>
</dbReference>
<dbReference type="Gene3D" id="1.20.1050.10">
    <property type="match status" value="1"/>
</dbReference>
<gene>
    <name evidence="2" type="ORF">DFR28_10440</name>
</gene>
<evidence type="ECO:0000313" key="3">
    <source>
        <dbReference type="Proteomes" id="UP000253083"/>
    </source>
</evidence>
<dbReference type="InterPro" id="IPR050983">
    <property type="entry name" value="GST_Omega/HSP26"/>
</dbReference>